<dbReference type="Pfam" id="PF12840">
    <property type="entry name" value="HTH_20"/>
    <property type="match status" value="1"/>
</dbReference>
<evidence type="ECO:0000313" key="5">
    <source>
        <dbReference type="EMBL" id="MFG1251042.1"/>
    </source>
</evidence>
<gene>
    <name evidence="5" type="ORF">V5F30_02420</name>
</gene>
<dbReference type="InterPro" id="IPR001845">
    <property type="entry name" value="HTH_ArsR_DNA-bd_dom"/>
</dbReference>
<dbReference type="RefSeq" id="WP_394006579.1">
    <property type="nucleotide sequence ID" value="NZ_JBAFUR010000001.1"/>
</dbReference>
<accession>A0ABW6ZCJ0</accession>
<reference evidence="5 6" key="1">
    <citation type="submission" date="2024-02" db="EMBL/GenBank/DDBJ databases">
        <title>Expansion and revision of Xanthobacter and proposal of Roseixanthobacter gen. nov.</title>
        <authorList>
            <person name="Soltysiak M.P.M."/>
            <person name="Jalihal A."/>
            <person name="Ory A."/>
            <person name="Chrisophersen C."/>
            <person name="Lee A.D."/>
            <person name="Boulton J."/>
            <person name="Springer M."/>
        </authorList>
    </citation>
    <scope>NUCLEOTIDE SEQUENCE [LARGE SCALE GENOMIC DNA]</scope>
    <source>
        <strain evidence="5 6">CB5</strain>
    </source>
</reference>
<dbReference type="InterPro" id="IPR051011">
    <property type="entry name" value="Metal_resp_trans_reg"/>
</dbReference>
<keyword evidence="2" id="KW-0238">DNA-binding</keyword>
<dbReference type="PANTHER" id="PTHR43132">
    <property type="entry name" value="ARSENICAL RESISTANCE OPERON REPRESSOR ARSR-RELATED"/>
    <property type="match status" value="1"/>
</dbReference>
<evidence type="ECO:0000259" key="4">
    <source>
        <dbReference type="PROSITE" id="PS50987"/>
    </source>
</evidence>
<evidence type="ECO:0000256" key="3">
    <source>
        <dbReference type="ARBA" id="ARBA00023163"/>
    </source>
</evidence>
<dbReference type="InterPro" id="IPR036388">
    <property type="entry name" value="WH-like_DNA-bd_sf"/>
</dbReference>
<dbReference type="PANTHER" id="PTHR43132:SF2">
    <property type="entry name" value="ARSENICAL RESISTANCE OPERON REPRESSOR ARSR-RELATED"/>
    <property type="match status" value="1"/>
</dbReference>
<dbReference type="EMBL" id="JBAFUR010000001">
    <property type="protein sequence ID" value="MFG1251042.1"/>
    <property type="molecule type" value="Genomic_DNA"/>
</dbReference>
<dbReference type="Proteomes" id="UP001604043">
    <property type="component" value="Unassembled WGS sequence"/>
</dbReference>
<keyword evidence="6" id="KW-1185">Reference proteome</keyword>
<feature type="domain" description="HTH arsR-type" evidence="4">
    <location>
        <begin position="1"/>
        <end position="95"/>
    </location>
</feature>
<evidence type="ECO:0000256" key="2">
    <source>
        <dbReference type="ARBA" id="ARBA00023125"/>
    </source>
</evidence>
<evidence type="ECO:0000256" key="1">
    <source>
        <dbReference type="ARBA" id="ARBA00023015"/>
    </source>
</evidence>
<organism evidence="5 6">
    <name type="scientific">Xanthobacter aminoxidans</name>
    <dbReference type="NCBI Taxonomy" id="186280"/>
    <lineage>
        <taxon>Bacteria</taxon>
        <taxon>Pseudomonadati</taxon>
        <taxon>Pseudomonadota</taxon>
        <taxon>Alphaproteobacteria</taxon>
        <taxon>Hyphomicrobiales</taxon>
        <taxon>Xanthobacteraceae</taxon>
        <taxon>Xanthobacter</taxon>
    </lineage>
</organism>
<dbReference type="PROSITE" id="PS50987">
    <property type="entry name" value="HTH_ARSR_2"/>
    <property type="match status" value="1"/>
</dbReference>
<protein>
    <submittedName>
        <fullName evidence="5">Metalloregulator ArsR/SmtB family transcription factor</fullName>
    </submittedName>
</protein>
<dbReference type="Gene3D" id="1.10.10.10">
    <property type="entry name" value="Winged helix-like DNA-binding domain superfamily/Winged helix DNA-binding domain"/>
    <property type="match status" value="1"/>
</dbReference>
<dbReference type="SUPFAM" id="SSF46785">
    <property type="entry name" value="Winged helix' DNA-binding domain"/>
    <property type="match status" value="1"/>
</dbReference>
<keyword evidence="3" id="KW-0804">Transcription</keyword>
<dbReference type="CDD" id="cd00090">
    <property type="entry name" value="HTH_ARSR"/>
    <property type="match status" value="1"/>
</dbReference>
<keyword evidence="1" id="KW-0805">Transcription regulation</keyword>
<dbReference type="PRINTS" id="PR00778">
    <property type="entry name" value="HTHARSR"/>
</dbReference>
<sequence length="120" mass="12413">MELNQAVPVFSALAHEGRLSALRLLVEAGPEGLAAGEMARRLGIPPNTLSASLSVLAHAGLVTSRRDGRSIIYAAQYETVSDLIAFLTDKCCGGQPELCAPAGPDAGACAPKTAQERQPS</sequence>
<dbReference type="SMART" id="SM00418">
    <property type="entry name" value="HTH_ARSR"/>
    <property type="match status" value="1"/>
</dbReference>
<proteinExistence type="predicted"/>
<evidence type="ECO:0000313" key="6">
    <source>
        <dbReference type="Proteomes" id="UP001604043"/>
    </source>
</evidence>
<name>A0ABW6ZCJ0_9HYPH</name>
<dbReference type="NCBIfam" id="NF033788">
    <property type="entry name" value="HTH_metalloreg"/>
    <property type="match status" value="1"/>
</dbReference>
<dbReference type="InterPro" id="IPR011991">
    <property type="entry name" value="ArsR-like_HTH"/>
</dbReference>
<comment type="caution">
    <text evidence="5">The sequence shown here is derived from an EMBL/GenBank/DDBJ whole genome shotgun (WGS) entry which is preliminary data.</text>
</comment>
<dbReference type="InterPro" id="IPR036390">
    <property type="entry name" value="WH_DNA-bd_sf"/>
</dbReference>